<dbReference type="EMBL" id="JACIFY010000002">
    <property type="protein sequence ID" value="MBB4234170.1"/>
    <property type="molecule type" value="Genomic_DNA"/>
</dbReference>
<accession>A0A7W6QZR8</accession>
<dbReference type="PANTHER" id="PTHR13812:SF19">
    <property type="entry name" value="KETIMINE REDUCTASE MU-CRYSTALLIN"/>
    <property type="match status" value="1"/>
</dbReference>
<dbReference type="InterPro" id="IPR036291">
    <property type="entry name" value="NAD(P)-bd_dom_sf"/>
</dbReference>
<keyword evidence="3" id="KW-0456">Lyase</keyword>
<name>A0A7W6QZR8_9HYPH</name>
<dbReference type="SUPFAM" id="SSF51735">
    <property type="entry name" value="NAD(P)-binding Rossmann-fold domains"/>
    <property type="match status" value="1"/>
</dbReference>
<keyword evidence="2" id="KW-0520">NAD</keyword>
<gene>
    <name evidence="3" type="ORF">GGD57_000719</name>
</gene>
<dbReference type="Gene3D" id="3.30.1780.10">
    <property type="entry name" value="ornithine cyclodeaminase, domain 1"/>
    <property type="match status" value="1"/>
</dbReference>
<dbReference type="Proteomes" id="UP000540909">
    <property type="component" value="Unassembled WGS sequence"/>
</dbReference>
<dbReference type="AlphaFoldDB" id="A0A7W6QZR8"/>
<dbReference type="Pfam" id="PF02423">
    <property type="entry name" value="OCD_Mu_crystall"/>
    <property type="match status" value="1"/>
</dbReference>
<dbReference type="InterPro" id="IPR003462">
    <property type="entry name" value="ODC_Mu_crystall"/>
</dbReference>
<dbReference type="PIRSF" id="PIRSF001439">
    <property type="entry name" value="CryM"/>
    <property type="match status" value="1"/>
</dbReference>
<dbReference type="InterPro" id="IPR023401">
    <property type="entry name" value="ODC_N"/>
</dbReference>
<comment type="similarity">
    <text evidence="1">Belongs to the ornithine cyclodeaminase/mu-crystallin family.</text>
</comment>
<sequence length="328" mass="34529">MTKILKDEDLVGSHLMAVAIDALETAFRARAGNRLISPPRHHVSFPDLGDLVFTVGGILGEKPLAGFRVYETFEGAEHSQIVAVWSADDARLKGIVLGERLGNLRTGAIGGLAIRHLSAPDARTIGILGSGAQARTQLAAAAAVRKLDRARVYSRDAKNRVAFASEMQDALGFDIQPVGSAREAVAEADIVICATTSQTPVIHARDLRPGVHINTVGPKTRDGHELGLDIAAAAAVIATDSPEQTRAYASPFFLAGSGSEHRMADLADIIARKAAGRGSSEEITLFCSVGLAGTEVAVASAILDMVGVPVWGLIQIVCLSHCYHACCR</sequence>
<dbReference type="RefSeq" id="WP_184466908.1">
    <property type="nucleotide sequence ID" value="NZ_JACIFY010000002.1"/>
</dbReference>
<reference evidence="3 4" key="1">
    <citation type="submission" date="2020-08" db="EMBL/GenBank/DDBJ databases">
        <title>Genomic Encyclopedia of Type Strains, Phase IV (KMG-V): Genome sequencing to study the core and pangenomes of soil and plant-associated prokaryotes.</title>
        <authorList>
            <person name="Whitman W."/>
        </authorList>
    </citation>
    <scope>NUCLEOTIDE SEQUENCE [LARGE SCALE GENOMIC DNA]</scope>
    <source>
        <strain evidence="3 4">SEMIA 4089</strain>
    </source>
</reference>
<dbReference type="EC" id="4.3.1.12" evidence="3"/>
<evidence type="ECO:0000313" key="3">
    <source>
        <dbReference type="EMBL" id="MBB4234170.1"/>
    </source>
</evidence>
<proteinExistence type="inferred from homology"/>
<evidence type="ECO:0000256" key="1">
    <source>
        <dbReference type="ARBA" id="ARBA00008903"/>
    </source>
</evidence>
<evidence type="ECO:0000313" key="4">
    <source>
        <dbReference type="Proteomes" id="UP000540909"/>
    </source>
</evidence>
<dbReference type="PANTHER" id="PTHR13812">
    <property type="entry name" value="KETIMINE REDUCTASE MU-CRYSTALLIN"/>
    <property type="match status" value="1"/>
</dbReference>
<dbReference type="Gene3D" id="3.40.50.720">
    <property type="entry name" value="NAD(P)-binding Rossmann-like Domain"/>
    <property type="match status" value="1"/>
</dbReference>
<comment type="caution">
    <text evidence="3">The sequence shown here is derived from an EMBL/GenBank/DDBJ whole genome shotgun (WGS) entry which is preliminary data.</text>
</comment>
<dbReference type="GO" id="GO:0005737">
    <property type="term" value="C:cytoplasm"/>
    <property type="evidence" value="ECO:0007669"/>
    <property type="project" value="TreeGrafter"/>
</dbReference>
<organism evidence="3 4">
    <name type="scientific">Rhizobium esperanzae</name>
    <dbReference type="NCBI Taxonomy" id="1967781"/>
    <lineage>
        <taxon>Bacteria</taxon>
        <taxon>Pseudomonadati</taxon>
        <taxon>Pseudomonadota</taxon>
        <taxon>Alphaproteobacteria</taxon>
        <taxon>Hyphomicrobiales</taxon>
        <taxon>Rhizobiaceae</taxon>
        <taxon>Rhizobium/Agrobacterium group</taxon>
        <taxon>Rhizobium</taxon>
    </lineage>
</organism>
<evidence type="ECO:0000256" key="2">
    <source>
        <dbReference type="ARBA" id="ARBA00023027"/>
    </source>
</evidence>
<protein>
    <submittedName>
        <fullName evidence="3">Ornithine cyclodeaminase</fullName>
        <ecNumber evidence="3">4.3.1.12</ecNumber>
    </submittedName>
</protein>
<dbReference type="GO" id="GO:0008473">
    <property type="term" value="F:ornithine cyclodeaminase activity"/>
    <property type="evidence" value="ECO:0007669"/>
    <property type="project" value="UniProtKB-EC"/>
</dbReference>